<name>A0ACC1KPW8_9FUNG</name>
<organism evidence="1 2">
    <name type="scientific">Coemansia helicoidea</name>
    <dbReference type="NCBI Taxonomy" id="1286919"/>
    <lineage>
        <taxon>Eukaryota</taxon>
        <taxon>Fungi</taxon>
        <taxon>Fungi incertae sedis</taxon>
        <taxon>Zoopagomycota</taxon>
        <taxon>Kickxellomycotina</taxon>
        <taxon>Kickxellomycetes</taxon>
        <taxon>Kickxellales</taxon>
        <taxon>Kickxellaceae</taxon>
        <taxon>Coemansia</taxon>
    </lineage>
</organism>
<gene>
    <name evidence="1" type="primary">SEC26_2</name>
    <name evidence="1" type="ORF">H4R21_006084</name>
</gene>
<protein>
    <submittedName>
        <fullName evidence="1">Coatomer subunit beta</fullName>
    </submittedName>
</protein>
<evidence type="ECO:0000313" key="1">
    <source>
        <dbReference type="EMBL" id="KAJ2792956.1"/>
    </source>
</evidence>
<feature type="non-terminal residue" evidence="1">
    <location>
        <position position="1"/>
    </location>
</feature>
<feature type="non-terminal residue" evidence="1">
    <location>
        <position position="469"/>
    </location>
</feature>
<reference evidence="1" key="1">
    <citation type="submission" date="2022-07" db="EMBL/GenBank/DDBJ databases">
        <title>Phylogenomic reconstructions and comparative analyses of Kickxellomycotina fungi.</title>
        <authorList>
            <person name="Reynolds N.K."/>
            <person name="Stajich J.E."/>
            <person name="Barry K."/>
            <person name="Grigoriev I.V."/>
            <person name="Crous P."/>
            <person name="Smith M.E."/>
        </authorList>
    </citation>
    <scope>NUCLEOTIDE SEQUENCE</scope>
    <source>
        <strain evidence="1">BCRC 34780</strain>
    </source>
</reference>
<evidence type="ECO:0000313" key="2">
    <source>
        <dbReference type="Proteomes" id="UP001140087"/>
    </source>
</evidence>
<comment type="caution">
    <text evidence="1">The sequence shown here is derived from an EMBL/GenBank/DDBJ whole genome shotgun (WGS) entry which is preliminary data.</text>
</comment>
<keyword evidence="2" id="KW-1185">Reference proteome</keyword>
<dbReference type="EMBL" id="JANBUN010003062">
    <property type="protein sequence ID" value="KAJ2792956.1"/>
    <property type="molecule type" value="Genomic_DNA"/>
</dbReference>
<accession>A0ACC1KPW8</accession>
<proteinExistence type="predicted"/>
<dbReference type="Proteomes" id="UP001140087">
    <property type="component" value="Unassembled WGS sequence"/>
</dbReference>
<sequence length="469" mass="50329">HPNEYIRGSTLRFLCKLREAELLEPLIGPACDCLGHRHAYVRKNAVAAVGSIYRVLPQLIPDAPERICALLGEEADMTCRRNALAMLAASAPAMAVQWLRENAQVVGGFEELLQLAVVDLIRRVARDFAADKALFVRCIFELLGSQANAVKYEAATTLVALSGSPAAVKAAAGCYIALATKVADNNVRITVLERLDQLRARHEGIIDDLVMDLLSVLSAPDLDVRRKALAIVMKLTSRRNVGDIVAMLKQELAKSVADAGEYDKTSEYRVLLIQTIHSCAVQFPEVAASVVELFLDSIAELGASSATDAIVFVREVAEKFPALRPAIIDRLVASFLQLRAGKVMRGALWILGEYAASPDEIREVWAKLREAIGELPLLAAEQRELDAASAGAAAEGAEKPSAPATASASRRVLPDGTYATESSLTARAAADSATSLGLDAKPPLRAVLLRGDFFTGTVLASTLTKLVLR</sequence>